<keyword evidence="3" id="KW-1185">Reference proteome</keyword>
<protein>
    <submittedName>
        <fullName evidence="2">Uncharacterized protein</fullName>
    </submittedName>
</protein>
<dbReference type="InParanoid" id="B9R780"/>
<feature type="region of interest" description="Disordered" evidence="1">
    <location>
        <begin position="1"/>
        <end position="27"/>
    </location>
</feature>
<proteinExistence type="predicted"/>
<evidence type="ECO:0000313" key="3">
    <source>
        <dbReference type="Proteomes" id="UP000008311"/>
    </source>
</evidence>
<evidence type="ECO:0000313" key="2">
    <source>
        <dbReference type="EMBL" id="EEF52360.1"/>
    </source>
</evidence>
<evidence type="ECO:0000256" key="1">
    <source>
        <dbReference type="SAM" id="MobiDB-lite"/>
    </source>
</evidence>
<name>B9R780_RICCO</name>
<dbReference type="Proteomes" id="UP000008311">
    <property type="component" value="Unassembled WGS sequence"/>
</dbReference>
<organism evidence="2 3">
    <name type="scientific">Ricinus communis</name>
    <name type="common">Castor bean</name>
    <dbReference type="NCBI Taxonomy" id="3988"/>
    <lineage>
        <taxon>Eukaryota</taxon>
        <taxon>Viridiplantae</taxon>
        <taxon>Streptophyta</taxon>
        <taxon>Embryophyta</taxon>
        <taxon>Tracheophyta</taxon>
        <taxon>Spermatophyta</taxon>
        <taxon>Magnoliopsida</taxon>
        <taxon>eudicotyledons</taxon>
        <taxon>Gunneridae</taxon>
        <taxon>Pentapetalae</taxon>
        <taxon>rosids</taxon>
        <taxon>fabids</taxon>
        <taxon>Malpighiales</taxon>
        <taxon>Euphorbiaceae</taxon>
        <taxon>Acalyphoideae</taxon>
        <taxon>Acalypheae</taxon>
        <taxon>Ricinus</taxon>
    </lineage>
</organism>
<reference evidence="3" key="1">
    <citation type="journal article" date="2010" name="Nat. Biotechnol.">
        <title>Draft genome sequence of the oilseed species Ricinus communis.</title>
        <authorList>
            <person name="Chan A.P."/>
            <person name="Crabtree J."/>
            <person name="Zhao Q."/>
            <person name="Lorenzi H."/>
            <person name="Orvis J."/>
            <person name="Puiu D."/>
            <person name="Melake-Berhan A."/>
            <person name="Jones K.M."/>
            <person name="Redman J."/>
            <person name="Chen G."/>
            <person name="Cahoon E.B."/>
            <person name="Gedil M."/>
            <person name="Stanke M."/>
            <person name="Haas B.J."/>
            <person name="Wortman J.R."/>
            <person name="Fraser-Liggett C.M."/>
            <person name="Ravel J."/>
            <person name="Rabinowicz P.D."/>
        </authorList>
    </citation>
    <scope>NUCLEOTIDE SEQUENCE [LARGE SCALE GENOMIC DNA]</scope>
    <source>
        <strain evidence="3">cv. Hale</strain>
    </source>
</reference>
<dbReference type="AlphaFoldDB" id="B9R780"/>
<sequence length="86" mass="9737">MNHEYTNPVIAQPKTYRHRDLTSSGPKSHSLFQHSVLESTGLRAAIVRFKAKIIVDESQLIRLSPSNMHLLHQGSVIAYTVSRQKN</sequence>
<gene>
    <name evidence="2" type="ORF">RCOM_1589500</name>
</gene>
<dbReference type="EMBL" id="EQ973772">
    <property type="protein sequence ID" value="EEF52360.1"/>
    <property type="molecule type" value="Genomic_DNA"/>
</dbReference>
<accession>B9R780</accession>